<evidence type="ECO:0000313" key="2">
    <source>
        <dbReference type="EMBL" id="AIU69132.1"/>
    </source>
</evidence>
<sequence length="65" mass="7173">MSLWSSDPEKPADRGSNPRAPTIANFACAKFDQGSRIHNSKKFELLNGHFLGGIPFKRALKVGFL</sequence>
<keyword evidence="3" id="KW-1185">Reference proteome</keyword>
<feature type="region of interest" description="Disordered" evidence="1">
    <location>
        <begin position="1"/>
        <end position="21"/>
    </location>
</feature>
<evidence type="ECO:0000256" key="1">
    <source>
        <dbReference type="SAM" id="MobiDB-lite"/>
    </source>
</evidence>
<proteinExistence type="predicted"/>
<name>A0A097QRM2_9EURY</name>
<dbReference type="Proteomes" id="UP000029980">
    <property type="component" value="Chromosome"/>
</dbReference>
<gene>
    <name evidence="2" type="ORF">TEU_01585</name>
</gene>
<dbReference type="HOGENOM" id="CLU_2839552_0_0_2"/>
<protein>
    <submittedName>
        <fullName evidence="2">Uncharacterized protein</fullName>
    </submittedName>
</protein>
<evidence type="ECO:0000313" key="3">
    <source>
        <dbReference type="Proteomes" id="UP000029980"/>
    </source>
</evidence>
<organism evidence="2 3">
    <name type="scientific">Thermococcus eurythermalis</name>
    <dbReference type="NCBI Taxonomy" id="1505907"/>
    <lineage>
        <taxon>Archaea</taxon>
        <taxon>Methanobacteriati</taxon>
        <taxon>Methanobacteriota</taxon>
        <taxon>Thermococci</taxon>
        <taxon>Thermococcales</taxon>
        <taxon>Thermococcaceae</taxon>
        <taxon>Thermococcus</taxon>
    </lineage>
</organism>
<dbReference type="KEGG" id="teu:TEU_01585"/>
<accession>A0A097QRM2</accession>
<dbReference type="AlphaFoldDB" id="A0A097QRM2"/>
<reference evidence="2 3" key="1">
    <citation type="journal article" date="2015" name="Int. J. Syst. Evol. Microbiol.">
        <title>Thermococcus eurythermalis sp. nov., a conditional piezophilic hyperthermophilic archaeon with a wide temperature range isolated from an oil-immersed chimney in the Guaymas Basin.</title>
        <authorList>
            <person name="Zhao W."/>
            <person name="Zeng X."/>
            <person name="Xiao X."/>
        </authorList>
    </citation>
    <scope>NUCLEOTIDE SEQUENCE [LARGE SCALE GENOMIC DNA]</scope>
    <source>
        <strain evidence="2 3">A501</strain>
    </source>
</reference>
<dbReference type="EMBL" id="CP008887">
    <property type="protein sequence ID" value="AIU69132.1"/>
    <property type="molecule type" value="Genomic_DNA"/>
</dbReference>